<proteinExistence type="predicted"/>
<feature type="region of interest" description="Disordered" evidence="1">
    <location>
        <begin position="124"/>
        <end position="163"/>
    </location>
</feature>
<evidence type="ECO:0000313" key="3">
    <source>
        <dbReference type="EMBL" id="KAL2537497.1"/>
    </source>
</evidence>
<keyword evidence="2" id="KW-1133">Transmembrane helix</keyword>
<evidence type="ECO:0000313" key="4">
    <source>
        <dbReference type="Proteomes" id="UP001604277"/>
    </source>
</evidence>
<accession>A0ABD1VJI4</accession>
<feature type="compositionally biased region" description="Polar residues" evidence="1">
    <location>
        <begin position="153"/>
        <end position="163"/>
    </location>
</feature>
<keyword evidence="4" id="KW-1185">Reference proteome</keyword>
<name>A0ABD1VJI4_9LAMI</name>
<protein>
    <submittedName>
        <fullName evidence="3">Protein trichome birefringence-like</fullName>
    </submittedName>
</protein>
<keyword evidence="2" id="KW-0812">Transmembrane</keyword>
<gene>
    <name evidence="3" type="ORF">Fot_18888</name>
</gene>
<comment type="caution">
    <text evidence="3">The sequence shown here is derived from an EMBL/GenBank/DDBJ whole genome shotgun (WGS) entry which is preliminary data.</text>
</comment>
<evidence type="ECO:0000256" key="2">
    <source>
        <dbReference type="SAM" id="Phobius"/>
    </source>
</evidence>
<dbReference type="AlphaFoldDB" id="A0ABD1VJI4"/>
<feature type="transmembrane region" description="Helical" evidence="2">
    <location>
        <begin position="29"/>
        <end position="45"/>
    </location>
</feature>
<dbReference type="EMBL" id="JBFOLJ010000005">
    <property type="protein sequence ID" value="KAL2537497.1"/>
    <property type="molecule type" value="Genomic_DNA"/>
</dbReference>
<feature type="compositionally biased region" description="Polar residues" evidence="1">
    <location>
        <begin position="127"/>
        <end position="137"/>
    </location>
</feature>
<keyword evidence="2" id="KW-0472">Membrane</keyword>
<reference evidence="4" key="1">
    <citation type="submission" date="2024-07" db="EMBL/GenBank/DDBJ databases">
        <title>Two chromosome-level genome assemblies of Korean endemic species Abeliophyllum distichum and Forsythia ovata (Oleaceae).</title>
        <authorList>
            <person name="Jang H."/>
        </authorList>
    </citation>
    <scope>NUCLEOTIDE SEQUENCE [LARGE SCALE GENOMIC DNA]</scope>
</reference>
<organism evidence="3 4">
    <name type="scientific">Forsythia ovata</name>
    <dbReference type="NCBI Taxonomy" id="205694"/>
    <lineage>
        <taxon>Eukaryota</taxon>
        <taxon>Viridiplantae</taxon>
        <taxon>Streptophyta</taxon>
        <taxon>Embryophyta</taxon>
        <taxon>Tracheophyta</taxon>
        <taxon>Spermatophyta</taxon>
        <taxon>Magnoliopsida</taxon>
        <taxon>eudicotyledons</taxon>
        <taxon>Gunneridae</taxon>
        <taxon>Pentapetalae</taxon>
        <taxon>asterids</taxon>
        <taxon>lamiids</taxon>
        <taxon>Lamiales</taxon>
        <taxon>Oleaceae</taxon>
        <taxon>Forsythieae</taxon>
        <taxon>Forsythia</taxon>
    </lineage>
</organism>
<sequence>MDSFKNLYKRIMQLCIDLTSPLSASRTRGFFTLIITLLLLVFFFSPSDDSSPVVSYTSLASRIHSDSDQVNELSSVASPQAHFGSENYISCTDSAAPALSPVGTSLQVSRIDANQGSCIGSAAVSPVGTSHQDSRNAGNAPLVSEIPRRSSDSRPNLKSNSRP</sequence>
<evidence type="ECO:0000256" key="1">
    <source>
        <dbReference type="SAM" id="MobiDB-lite"/>
    </source>
</evidence>
<dbReference type="Proteomes" id="UP001604277">
    <property type="component" value="Unassembled WGS sequence"/>
</dbReference>